<keyword evidence="2" id="KW-1185">Reference proteome</keyword>
<sequence>MPPSINSQFVAGALAGATLSSLLVLSFAWQRVQETSAFADQNMRLFFAAIDDVESMREFCGIPCQDQELTYPALMERYGYKVERSGEYQQ</sequence>
<reference evidence="1 2" key="1">
    <citation type="submission" date="2018-01" db="EMBL/GenBank/DDBJ databases">
        <title>The draft genome sequence of Halioglobus lutimaris HF004.</title>
        <authorList>
            <person name="Du Z.-J."/>
            <person name="Shi M.-J."/>
        </authorList>
    </citation>
    <scope>NUCLEOTIDE SEQUENCE [LARGE SCALE GENOMIC DNA]</scope>
    <source>
        <strain evidence="1 2">HF004</strain>
    </source>
</reference>
<dbReference type="EMBL" id="PKUS01000023">
    <property type="protein sequence ID" value="PLW67812.1"/>
    <property type="molecule type" value="Genomic_DNA"/>
</dbReference>
<evidence type="ECO:0000313" key="2">
    <source>
        <dbReference type="Proteomes" id="UP000235005"/>
    </source>
</evidence>
<comment type="caution">
    <text evidence="1">The sequence shown here is derived from an EMBL/GenBank/DDBJ whole genome shotgun (WGS) entry which is preliminary data.</text>
</comment>
<name>A0A2N5X004_9GAMM</name>
<organism evidence="1 2">
    <name type="scientific">Pseudohalioglobus lutimaris</name>
    <dbReference type="NCBI Taxonomy" id="1737061"/>
    <lineage>
        <taxon>Bacteria</taxon>
        <taxon>Pseudomonadati</taxon>
        <taxon>Pseudomonadota</taxon>
        <taxon>Gammaproteobacteria</taxon>
        <taxon>Cellvibrionales</taxon>
        <taxon>Halieaceae</taxon>
        <taxon>Pseudohalioglobus</taxon>
    </lineage>
</organism>
<dbReference type="Proteomes" id="UP000235005">
    <property type="component" value="Unassembled WGS sequence"/>
</dbReference>
<evidence type="ECO:0000313" key="1">
    <source>
        <dbReference type="EMBL" id="PLW67812.1"/>
    </source>
</evidence>
<accession>A0A2N5X004</accession>
<protein>
    <submittedName>
        <fullName evidence="1">Uncharacterized protein</fullName>
    </submittedName>
</protein>
<dbReference type="RefSeq" id="WP_101518579.1">
    <property type="nucleotide sequence ID" value="NZ_PKUS01000023.1"/>
</dbReference>
<gene>
    <name evidence="1" type="ORF">C0039_15450</name>
</gene>
<dbReference type="AlphaFoldDB" id="A0A2N5X004"/>
<proteinExistence type="predicted"/>